<dbReference type="AlphaFoldDB" id="A0A401GS07"/>
<dbReference type="GeneID" id="38781913"/>
<keyword evidence="2" id="KW-1185">Reference proteome</keyword>
<dbReference type="Proteomes" id="UP000287166">
    <property type="component" value="Unassembled WGS sequence"/>
</dbReference>
<dbReference type="SUPFAM" id="SSF52047">
    <property type="entry name" value="RNI-like"/>
    <property type="match status" value="1"/>
</dbReference>
<accession>A0A401GS07</accession>
<dbReference type="Gene3D" id="3.80.10.10">
    <property type="entry name" value="Ribonuclease Inhibitor"/>
    <property type="match status" value="1"/>
</dbReference>
<dbReference type="STRING" id="139825.A0A401GS07"/>
<dbReference type="InterPro" id="IPR032675">
    <property type="entry name" value="LRR_dom_sf"/>
</dbReference>
<gene>
    <name evidence="1" type="ORF">SCP_0701810</name>
</gene>
<reference evidence="1 2" key="1">
    <citation type="journal article" date="2018" name="Sci. Rep.">
        <title>Genome sequence of the cauliflower mushroom Sparassis crispa (Hanabiratake) and its association with beneficial usage.</title>
        <authorList>
            <person name="Kiyama R."/>
            <person name="Furutani Y."/>
            <person name="Kawaguchi K."/>
            <person name="Nakanishi T."/>
        </authorList>
    </citation>
    <scope>NUCLEOTIDE SEQUENCE [LARGE SCALE GENOMIC DNA]</scope>
</reference>
<dbReference type="EMBL" id="BFAD01000007">
    <property type="protein sequence ID" value="GBE84996.1"/>
    <property type="molecule type" value="Genomic_DNA"/>
</dbReference>
<evidence type="ECO:0000313" key="2">
    <source>
        <dbReference type="Proteomes" id="UP000287166"/>
    </source>
</evidence>
<evidence type="ECO:0008006" key="3">
    <source>
        <dbReference type="Google" id="ProtNLM"/>
    </source>
</evidence>
<comment type="caution">
    <text evidence="1">The sequence shown here is derived from an EMBL/GenBank/DDBJ whole genome shotgun (WGS) entry which is preliminary data.</text>
</comment>
<proteinExistence type="predicted"/>
<evidence type="ECO:0000313" key="1">
    <source>
        <dbReference type="EMBL" id="GBE84996.1"/>
    </source>
</evidence>
<dbReference type="OrthoDB" id="270763at2759"/>
<protein>
    <recommendedName>
        <fullName evidence="3">F-box domain-containing protein</fullName>
    </recommendedName>
</protein>
<organism evidence="1 2">
    <name type="scientific">Sparassis crispa</name>
    <dbReference type="NCBI Taxonomy" id="139825"/>
    <lineage>
        <taxon>Eukaryota</taxon>
        <taxon>Fungi</taxon>
        <taxon>Dikarya</taxon>
        <taxon>Basidiomycota</taxon>
        <taxon>Agaricomycotina</taxon>
        <taxon>Agaricomycetes</taxon>
        <taxon>Polyporales</taxon>
        <taxon>Sparassidaceae</taxon>
        <taxon>Sparassis</taxon>
    </lineage>
</organism>
<sequence length="382" mass="43199">MDTLPPELIISILEWAYYDAGALAQPMAEHINLRTLKACSLVSPSWREPSQQLLFRSVQFGHGDFGQAIESFYYATDPSTGRGRRLGSFVRTVDMLVGHLNVPHHTVRGFPMVLSRCSRLYEVVIRVSGIHEFDEETMSELRCLANGRSAIHIQALSILLCGIQSPILFQLLGVWPTVRFLRIGTELNATPPARSSNLKLYELILHRNPSPEIARWLLSNPETDLQIAEFRDVPGPKWDDLLAEHGARLRSLRLTRYSAHAQAVLRHCPNLEEAVFYQVSPFPQLVGLPSSLEHLGFRNPVWSSSPSLRSIISVIDTLPRLRIVTCDAATETHPDFALLQRKCEKRGIELCTDALPVWTREDPVPVRHFPRRKSVSNFAFMN</sequence>
<dbReference type="RefSeq" id="XP_027615909.1">
    <property type="nucleotide sequence ID" value="XM_027760108.1"/>
</dbReference>
<dbReference type="InParanoid" id="A0A401GS07"/>
<name>A0A401GS07_9APHY</name>